<dbReference type="EMBL" id="OX459123">
    <property type="protein sequence ID" value="CAI9108786.1"/>
    <property type="molecule type" value="Genomic_DNA"/>
</dbReference>
<feature type="region of interest" description="Disordered" evidence="1">
    <location>
        <begin position="767"/>
        <end position="797"/>
    </location>
</feature>
<feature type="region of interest" description="Disordered" evidence="1">
    <location>
        <begin position="196"/>
        <end position="226"/>
    </location>
</feature>
<dbReference type="GO" id="GO:0008093">
    <property type="term" value="F:cytoskeletal anchor activity"/>
    <property type="evidence" value="ECO:0007669"/>
    <property type="project" value="TreeGrafter"/>
</dbReference>
<dbReference type="CDD" id="cd00014">
    <property type="entry name" value="CH_SF"/>
    <property type="match status" value="1"/>
</dbReference>
<dbReference type="PANTHER" id="PTHR46756:SF18">
    <property type="entry name" value="GAS2-LIKE PROTEIN PICKLED EGGS"/>
    <property type="match status" value="1"/>
</dbReference>
<proteinExistence type="predicted"/>
<dbReference type="PANTHER" id="PTHR46756">
    <property type="entry name" value="TRANSGELIN"/>
    <property type="match status" value="1"/>
</dbReference>
<keyword evidence="5" id="KW-1185">Reference proteome</keyword>
<dbReference type="PROSITE" id="PS50021">
    <property type="entry name" value="CH"/>
    <property type="match status" value="1"/>
</dbReference>
<feature type="compositionally biased region" description="Polar residues" evidence="1">
    <location>
        <begin position="200"/>
        <end position="219"/>
    </location>
</feature>
<evidence type="ECO:0000313" key="4">
    <source>
        <dbReference type="EMBL" id="CAI9108786.1"/>
    </source>
</evidence>
<name>A0AAV1DLU6_OLDCO</name>
<evidence type="ECO:0000256" key="1">
    <source>
        <dbReference type="SAM" id="MobiDB-lite"/>
    </source>
</evidence>
<gene>
    <name evidence="4" type="ORF">OLC1_LOCUS16803</name>
</gene>
<feature type="transmembrane region" description="Helical" evidence="2">
    <location>
        <begin position="729"/>
        <end position="750"/>
    </location>
</feature>
<evidence type="ECO:0000259" key="3">
    <source>
        <dbReference type="PROSITE" id="PS50021"/>
    </source>
</evidence>
<dbReference type="InterPro" id="IPR036872">
    <property type="entry name" value="CH_dom_sf"/>
</dbReference>
<feature type="compositionally biased region" description="Polar residues" evidence="1">
    <location>
        <begin position="778"/>
        <end position="787"/>
    </location>
</feature>
<dbReference type="GO" id="GO:0051764">
    <property type="term" value="P:actin crosslink formation"/>
    <property type="evidence" value="ECO:0007669"/>
    <property type="project" value="TreeGrafter"/>
</dbReference>
<dbReference type="Proteomes" id="UP001161247">
    <property type="component" value="Chromosome 6"/>
</dbReference>
<evidence type="ECO:0000313" key="5">
    <source>
        <dbReference type="Proteomes" id="UP001161247"/>
    </source>
</evidence>
<feature type="compositionally biased region" description="Polar residues" evidence="1">
    <location>
        <begin position="660"/>
        <end position="669"/>
    </location>
</feature>
<dbReference type="Gene3D" id="1.10.418.10">
    <property type="entry name" value="Calponin-like domain"/>
    <property type="match status" value="1"/>
</dbReference>
<evidence type="ECO:0000256" key="2">
    <source>
        <dbReference type="SAM" id="Phobius"/>
    </source>
</evidence>
<feature type="compositionally biased region" description="Basic and acidic residues" evidence="1">
    <location>
        <begin position="308"/>
        <end position="322"/>
    </location>
</feature>
<feature type="domain" description="Calponin-homology (CH)" evidence="3">
    <location>
        <begin position="32"/>
        <end position="153"/>
    </location>
</feature>
<feature type="region of interest" description="Disordered" evidence="1">
    <location>
        <begin position="1"/>
        <end position="23"/>
    </location>
</feature>
<dbReference type="GO" id="GO:0051015">
    <property type="term" value="F:actin filament binding"/>
    <property type="evidence" value="ECO:0007669"/>
    <property type="project" value="TreeGrafter"/>
</dbReference>
<reference evidence="4" key="1">
    <citation type="submission" date="2023-03" db="EMBL/GenBank/DDBJ databases">
        <authorList>
            <person name="Julca I."/>
        </authorList>
    </citation>
    <scope>NUCLEOTIDE SEQUENCE</scope>
</reference>
<dbReference type="GO" id="GO:0005884">
    <property type="term" value="C:actin filament"/>
    <property type="evidence" value="ECO:0007669"/>
    <property type="project" value="TreeGrafter"/>
</dbReference>
<dbReference type="SUPFAM" id="SSF47576">
    <property type="entry name" value="Calponin-homology domain, CH-domain"/>
    <property type="match status" value="1"/>
</dbReference>
<protein>
    <submittedName>
        <fullName evidence="4">OLC1v1008470C1</fullName>
    </submittedName>
</protein>
<dbReference type="InterPro" id="IPR001715">
    <property type="entry name" value="CH_dom"/>
</dbReference>
<dbReference type="AlphaFoldDB" id="A0AAV1DLU6"/>
<sequence>MGRRSSVATVVTTGVSSPSSSTETSFRELDDVFLQTQTRIWLGEVLKIRLDEQLNLSDLLADGELLFEVSKTVWSLLLEKCVELRKIKAYQSPLGSKKSSGRYKPYSNVDSFLKVCKILGLNGIDLFSPSDVVEKRNTRKVCICIRAISKKARSKHLYVPDFDSVTYAVAMPTEMVGYIRRSLESSQCSVSSCCSSNNSYKQTSSRTQQRNLTSSPNGNCDSCSEESDEAESTYFGIEPSPEKSDHPSTLNLDLENLPDAFSAVKHYTTSQVSVQSDTQNYNRNGKPCLRQHLRNGLQNNPLSMKAQGDLDNKDMHTNNDLRDRSGNISELAEVDLVLGNEDPELRDYISDDLAGANYISDYLAFSDSVIFGNNGNILFPGGEDNVCDFFSSIDSHGLDSIQANSPNGFHQRSLDDMEDVEVSSTASMSSILGRALNMDFDDQYNGRDSSMVNVHNIIELHDKETDSREKFSITEDRSPASRQHDDVFSQCSTTESVEESCSAIHFETEGNHAKILSFPEEIVKPHIRESQKLDVCGDSLVPGIVFSMENASLAENHKSSRALDLKKVVSCVSDLSPNFNHESSNDTSLDSVHHEICMEGKVSCHKGSLEGNGSLVCSLGNEDVIPVKLAGCLESHELQNGTISSHNFTCPVNEHDSRTENAPISNNDNGKIVTGGGHQTYTDNSRTAHQSSIGNKDIGNGINVGTSNEKFSNEIDDRYARQENPRRNLLLNTVVTGTTLIGALFFLLHIRKGKERIDKPPVLMKAQQFGGTKPASRRGQTNKSTGTYPAEKLKFGN</sequence>
<keyword evidence="2" id="KW-0472">Membrane</keyword>
<keyword evidence="2" id="KW-0812">Transmembrane</keyword>
<feature type="region of interest" description="Disordered" evidence="1">
    <location>
        <begin position="231"/>
        <end position="250"/>
    </location>
</feature>
<keyword evidence="2" id="KW-1133">Transmembrane helix</keyword>
<accession>A0AAV1DLU6</accession>
<feature type="region of interest" description="Disordered" evidence="1">
    <location>
        <begin position="299"/>
        <end position="322"/>
    </location>
</feature>
<organism evidence="4 5">
    <name type="scientific">Oldenlandia corymbosa var. corymbosa</name>
    <dbReference type="NCBI Taxonomy" id="529605"/>
    <lineage>
        <taxon>Eukaryota</taxon>
        <taxon>Viridiplantae</taxon>
        <taxon>Streptophyta</taxon>
        <taxon>Embryophyta</taxon>
        <taxon>Tracheophyta</taxon>
        <taxon>Spermatophyta</taxon>
        <taxon>Magnoliopsida</taxon>
        <taxon>eudicotyledons</taxon>
        <taxon>Gunneridae</taxon>
        <taxon>Pentapetalae</taxon>
        <taxon>asterids</taxon>
        <taxon>lamiids</taxon>
        <taxon>Gentianales</taxon>
        <taxon>Rubiaceae</taxon>
        <taxon>Rubioideae</taxon>
        <taxon>Spermacoceae</taxon>
        <taxon>Hedyotis-Oldenlandia complex</taxon>
        <taxon>Oldenlandia</taxon>
    </lineage>
</organism>
<feature type="region of interest" description="Disordered" evidence="1">
    <location>
        <begin position="654"/>
        <end position="673"/>
    </location>
</feature>